<evidence type="ECO:0000256" key="1">
    <source>
        <dbReference type="SAM" id="SignalP"/>
    </source>
</evidence>
<protein>
    <submittedName>
        <fullName evidence="2">Uncharacterized protein</fullName>
    </submittedName>
</protein>
<dbReference type="EMBL" id="JXTB01000119">
    <property type="protein sequence ID" value="PON61769.1"/>
    <property type="molecule type" value="Genomic_DNA"/>
</dbReference>
<evidence type="ECO:0000313" key="3">
    <source>
        <dbReference type="Proteomes" id="UP000237105"/>
    </source>
</evidence>
<dbReference type="AlphaFoldDB" id="A0A2P5CL64"/>
<dbReference type="OrthoDB" id="10312416at2759"/>
<sequence>MASLVLFLGAVLMRLHGDNDEGWQSGDQITSSTEADGHYYYYYSNYSCSTNPYNGEAILISADDFVSGIRSQLDDFQINNWKIADYSCLWS</sequence>
<keyword evidence="3" id="KW-1185">Reference proteome</keyword>
<gene>
    <name evidence="2" type="ORF">PanWU01x14_144280</name>
</gene>
<name>A0A2P5CL64_PARAD</name>
<proteinExistence type="predicted"/>
<reference evidence="3" key="1">
    <citation type="submission" date="2016-06" db="EMBL/GenBank/DDBJ databases">
        <title>Parallel loss of symbiosis genes in relatives of nitrogen-fixing non-legume Parasponia.</title>
        <authorList>
            <person name="Van Velzen R."/>
            <person name="Holmer R."/>
            <person name="Bu F."/>
            <person name="Rutten L."/>
            <person name="Van Zeijl A."/>
            <person name="Liu W."/>
            <person name="Santuari L."/>
            <person name="Cao Q."/>
            <person name="Sharma T."/>
            <person name="Shen D."/>
            <person name="Roswanjaya Y."/>
            <person name="Wardhani T."/>
            <person name="Kalhor M.S."/>
            <person name="Jansen J."/>
            <person name="Van den Hoogen J."/>
            <person name="Gungor B."/>
            <person name="Hartog M."/>
            <person name="Hontelez J."/>
            <person name="Verver J."/>
            <person name="Yang W.-C."/>
            <person name="Schijlen E."/>
            <person name="Repin R."/>
            <person name="Schilthuizen M."/>
            <person name="Schranz E."/>
            <person name="Heidstra R."/>
            <person name="Miyata K."/>
            <person name="Fedorova E."/>
            <person name="Kohlen W."/>
            <person name="Bisseling T."/>
            <person name="Smit S."/>
            <person name="Geurts R."/>
        </authorList>
    </citation>
    <scope>NUCLEOTIDE SEQUENCE [LARGE SCALE GENOMIC DNA]</scope>
    <source>
        <strain evidence="3">cv. WU1-14</strain>
    </source>
</reference>
<organism evidence="2 3">
    <name type="scientific">Parasponia andersonii</name>
    <name type="common">Sponia andersonii</name>
    <dbReference type="NCBI Taxonomy" id="3476"/>
    <lineage>
        <taxon>Eukaryota</taxon>
        <taxon>Viridiplantae</taxon>
        <taxon>Streptophyta</taxon>
        <taxon>Embryophyta</taxon>
        <taxon>Tracheophyta</taxon>
        <taxon>Spermatophyta</taxon>
        <taxon>Magnoliopsida</taxon>
        <taxon>eudicotyledons</taxon>
        <taxon>Gunneridae</taxon>
        <taxon>Pentapetalae</taxon>
        <taxon>rosids</taxon>
        <taxon>fabids</taxon>
        <taxon>Rosales</taxon>
        <taxon>Cannabaceae</taxon>
        <taxon>Parasponia</taxon>
    </lineage>
</organism>
<comment type="caution">
    <text evidence="2">The sequence shown here is derived from an EMBL/GenBank/DDBJ whole genome shotgun (WGS) entry which is preliminary data.</text>
</comment>
<accession>A0A2P5CL64</accession>
<keyword evidence="1" id="KW-0732">Signal</keyword>
<feature type="signal peptide" evidence="1">
    <location>
        <begin position="1"/>
        <end position="17"/>
    </location>
</feature>
<evidence type="ECO:0000313" key="2">
    <source>
        <dbReference type="EMBL" id="PON61769.1"/>
    </source>
</evidence>
<feature type="chain" id="PRO_5015196848" evidence="1">
    <location>
        <begin position="18"/>
        <end position="91"/>
    </location>
</feature>
<dbReference type="Proteomes" id="UP000237105">
    <property type="component" value="Unassembled WGS sequence"/>
</dbReference>